<name>A0A4Y6PP40_PERCE</name>
<feature type="compositionally biased region" description="Low complexity" evidence="8">
    <location>
        <begin position="121"/>
        <end position="132"/>
    </location>
</feature>
<dbReference type="GO" id="GO:0004674">
    <property type="term" value="F:protein serine/threonine kinase activity"/>
    <property type="evidence" value="ECO:0007669"/>
    <property type="project" value="UniProtKB-KW"/>
</dbReference>
<dbReference type="InterPro" id="IPR042095">
    <property type="entry name" value="SUMF_sf"/>
</dbReference>
<dbReference type="SUPFAM" id="SSF56112">
    <property type="entry name" value="Protein kinase-like (PK-like)"/>
    <property type="match status" value="1"/>
</dbReference>
<keyword evidence="5" id="KW-0418">Kinase</keyword>
<keyword evidence="3" id="KW-0808">Transferase</keyword>
<dbReference type="InterPro" id="IPR005532">
    <property type="entry name" value="SUMF_dom"/>
</dbReference>
<keyword evidence="11" id="KW-1185">Reference proteome</keyword>
<evidence type="ECO:0000256" key="6">
    <source>
        <dbReference type="ARBA" id="ARBA00022840"/>
    </source>
</evidence>
<dbReference type="SUPFAM" id="SSF56436">
    <property type="entry name" value="C-type lectin-like"/>
    <property type="match status" value="1"/>
</dbReference>
<evidence type="ECO:0000256" key="5">
    <source>
        <dbReference type="ARBA" id="ARBA00022777"/>
    </source>
</evidence>
<feature type="domain" description="Protein kinase" evidence="9">
    <location>
        <begin position="141"/>
        <end position="418"/>
    </location>
</feature>
<dbReference type="InterPro" id="IPR017441">
    <property type="entry name" value="Protein_kinase_ATP_BS"/>
</dbReference>
<dbReference type="GO" id="GO:0005524">
    <property type="term" value="F:ATP binding"/>
    <property type="evidence" value="ECO:0007669"/>
    <property type="project" value="UniProtKB-UniRule"/>
</dbReference>
<dbReference type="CDD" id="cd14014">
    <property type="entry name" value="STKc_PknB_like"/>
    <property type="match status" value="1"/>
</dbReference>
<reference evidence="10 11" key="1">
    <citation type="submission" date="2019-06" db="EMBL/GenBank/DDBJ databases">
        <title>Persicimonas caeni gen. nov., sp. nov., a predatory bacterium isolated from solar saltern.</title>
        <authorList>
            <person name="Wang S."/>
        </authorList>
    </citation>
    <scope>NUCLEOTIDE SEQUENCE [LARGE SCALE GENOMIC DNA]</scope>
    <source>
        <strain evidence="10 11">YN101</strain>
    </source>
</reference>
<dbReference type="OrthoDB" id="9779954at2"/>
<dbReference type="InterPro" id="IPR016187">
    <property type="entry name" value="CTDL_fold"/>
</dbReference>
<accession>A0A4Y6PP40</accession>
<dbReference type="SMART" id="SM00220">
    <property type="entry name" value="S_TKc"/>
    <property type="match status" value="1"/>
</dbReference>
<dbReference type="Proteomes" id="UP000315995">
    <property type="component" value="Chromosome"/>
</dbReference>
<dbReference type="PANTHER" id="PTHR43289:SF6">
    <property type="entry name" value="SERINE_THREONINE-PROTEIN KINASE NEKL-3"/>
    <property type="match status" value="1"/>
</dbReference>
<feature type="binding site" evidence="7">
    <location>
        <position position="170"/>
    </location>
    <ligand>
        <name>ATP</name>
        <dbReference type="ChEBI" id="CHEBI:30616"/>
    </ligand>
</feature>
<dbReference type="PANTHER" id="PTHR43289">
    <property type="entry name" value="MITOGEN-ACTIVATED PROTEIN KINASE KINASE KINASE 20-RELATED"/>
    <property type="match status" value="1"/>
</dbReference>
<proteinExistence type="predicted"/>
<evidence type="ECO:0000259" key="9">
    <source>
        <dbReference type="PROSITE" id="PS50011"/>
    </source>
</evidence>
<organism evidence="10 11">
    <name type="scientific">Persicimonas caeni</name>
    <dbReference type="NCBI Taxonomy" id="2292766"/>
    <lineage>
        <taxon>Bacteria</taxon>
        <taxon>Deltaproteobacteria</taxon>
        <taxon>Bradymonadales</taxon>
        <taxon>Bradymonadaceae</taxon>
        <taxon>Persicimonas</taxon>
    </lineage>
</organism>
<evidence type="ECO:0000313" key="10">
    <source>
        <dbReference type="EMBL" id="QDG50030.1"/>
    </source>
</evidence>
<keyword evidence="4 7" id="KW-0547">Nucleotide-binding</keyword>
<dbReference type="EMBL" id="CP041186">
    <property type="protein sequence ID" value="QDG50030.1"/>
    <property type="molecule type" value="Genomic_DNA"/>
</dbReference>
<dbReference type="Pfam" id="PF00069">
    <property type="entry name" value="Pkinase"/>
    <property type="match status" value="1"/>
</dbReference>
<evidence type="ECO:0000256" key="1">
    <source>
        <dbReference type="ARBA" id="ARBA00012513"/>
    </source>
</evidence>
<dbReference type="PROSITE" id="PS50011">
    <property type="entry name" value="PROTEIN_KINASE_DOM"/>
    <property type="match status" value="1"/>
</dbReference>
<evidence type="ECO:0000256" key="7">
    <source>
        <dbReference type="PROSITE-ProRule" id="PRU10141"/>
    </source>
</evidence>
<dbReference type="PROSITE" id="PS00108">
    <property type="entry name" value="PROTEIN_KINASE_ST"/>
    <property type="match status" value="1"/>
</dbReference>
<dbReference type="EC" id="2.7.11.1" evidence="1"/>
<dbReference type="Gene3D" id="1.10.510.10">
    <property type="entry name" value="Transferase(Phosphotransferase) domain 1"/>
    <property type="match status" value="1"/>
</dbReference>
<dbReference type="InterPro" id="IPR000719">
    <property type="entry name" value="Prot_kinase_dom"/>
</dbReference>
<evidence type="ECO:0000256" key="4">
    <source>
        <dbReference type="ARBA" id="ARBA00022741"/>
    </source>
</evidence>
<dbReference type="Pfam" id="PF08308">
    <property type="entry name" value="PEGA"/>
    <property type="match status" value="1"/>
</dbReference>
<dbReference type="AlphaFoldDB" id="A0A4Y6PP40"/>
<dbReference type="Gene3D" id="3.90.1580.10">
    <property type="entry name" value="paralog of FGE (formylglycine-generating enzyme)"/>
    <property type="match status" value="1"/>
</dbReference>
<dbReference type="InterPro" id="IPR008271">
    <property type="entry name" value="Ser/Thr_kinase_AS"/>
</dbReference>
<dbReference type="Pfam" id="PF03781">
    <property type="entry name" value="FGE-sulfatase"/>
    <property type="match status" value="1"/>
</dbReference>
<dbReference type="FunFam" id="1.10.510.10:FF:000021">
    <property type="entry name" value="Serine/threonine protein kinase"/>
    <property type="match status" value="1"/>
</dbReference>
<gene>
    <name evidence="10" type="ORF">FIV42_04535</name>
</gene>
<accession>A0A5B8Y0Y4</accession>
<evidence type="ECO:0000313" key="11">
    <source>
        <dbReference type="Proteomes" id="UP000315995"/>
    </source>
</evidence>
<feature type="region of interest" description="Disordered" evidence="8">
    <location>
        <begin position="115"/>
        <end position="135"/>
    </location>
</feature>
<sequence>MALKSDTQLGQLAIARGLVDLATLLRCVSQSATAGTTLSELLVIDGHLSREQLDDLESYLESADRRLLQDEFELGDTLVLDEIFTPTESTEPLLEVPQTVAQTFRQTPPVKLARNTLPFGESSSAAAESPSELELEREQRYEFLDELGRGGMGQVVLAHDRILKRDIALKTLLPDTAEQGNPRDRLLQEAQVTGILEHPSIIPIYDLGALSNEEPYYTMRVVRERSLEQIIQEMAVGQEHAYSLTQLVSILRQVCLAVHYAHDRGVIHRDLKPENILIGAYGEVFVIDWGVAKVVNPDLGAVSQLGGDELGALVGTPQYMAPEQAQGENDAIDQRTDVYALGAILYEVLTLQPVFTAEHVLSLLFKAVQEEPAPPSARAPERSIPRELEDICLKALDKAPSNRYASAEAMADDLELFLEGVKERERRRQMAREAIERADEARAAYGRTHQKHAELMNELSHEKLNMTSWAPHHEKERVWALEQRVEDLQVEIERHFSEATRLYGQALGHLPEMSEARKALADLYWERFQEAEAAGERARATYFEGLVRQYNDGWYDQLLEGTARLTVLTHPEPAQAVLYEFVEVNRRLVERRMAELGETPVRNLELQHGSYVIELQRPGYVALQVPVRLDRMEERTLEIQLQRVDQVPDNFVVIAGGKFLSGELQAQNLEDHEQYLPDFGIMEAPVTCAEYLDFLNAVATDDLERAKKHAPRLEDGESYFPVSEDGQFSLPTEDAEGDRWDMNWPICMISYNDAVAYAAWRSKRDGFAYRLPSADEWEKAARGVDGRLYPWGNHFDPSFCRMRDSERGRPMPVSVHKYKMDRSPYGVRDMAGNVIEWTTTRAPSSDDRRIVQGASFGSIELMCRLDWHMDAQDDSRHAYLGFRLAMSL</sequence>
<dbReference type="InterPro" id="IPR013229">
    <property type="entry name" value="PEGA"/>
</dbReference>
<evidence type="ECO:0000256" key="2">
    <source>
        <dbReference type="ARBA" id="ARBA00022527"/>
    </source>
</evidence>
<keyword evidence="2" id="KW-0723">Serine/threonine-protein kinase</keyword>
<dbReference type="Gene3D" id="3.30.200.20">
    <property type="entry name" value="Phosphorylase Kinase, domain 1"/>
    <property type="match status" value="1"/>
</dbReference>
<evidence type="ECO:0000256" key="8">
    <source>
        <dbReference type="SAM" id="MobiDB-lite"/>
    </source>
</evidence>
<keyword evidence="6 7" id="KW-0067">ATP-binding</keyword>
<protein>
    <recommendedName>
        <fullName evidence="1">non-specific serine/threonine protein kinase</fullName>
        <ecNumber evidence="1">2.7.11.1</ecNumber>
    </recommendedName>
</protein>
<evidence type="ECO:0000256" key="3">
    <source>
        <dbReference type="ARBA" id="ARBA00022679"/>
    </source>
</evidence>
<dbReference type="InterPro" id="IPR011009">
    <property type="entry name" value="Kinase-like_dom_sf"/>
</dbReference>
<dbReference type="PROSITE" id="PS00107">
    <property type="entry name" value="PROTEIN_KINASE_ATP"/>
    <property type="match status" value="1"/>
</dbReference>